<proteinExistence type="predicted"/>
<dbReference type="SUPFAM" id="SSF53756">
    <property type="entry name" value="UDP-Glycosyltransferase/glycogen phosphorylase"/>
    <property type="match status" value="1"/>
</dbReference>
<accession>E1QID3</accession>
<dbReference type="KEGG" id="dbr:Deba_2085"/>
<dbReference type="OrthoDB" id="9802525at2"/>
<dbReference type="GO" id="GO:0016757">
    <property type="term" value="F:glycosyltransferase activity"/>
    <property type="evidence" value="ECO:0007669"/>
    <property type="project" value="UniProtKB-ARBA"/>
</dbReference>
<dbReference type="PANTHER" id="PTHR12526">
    <property type="entry name" value="GLYCOSYLTRANSFERASE"/>
    <property type="match status" value="1"/>
</dbReference>
<evidence type="ECO:0000259" key="1">
    <source>
        <dbReference type="Pfam" id="PF13439"/>
    </source>
</evidence>
<dbReference type="CAZy" id="GT4">
    <property type="family name" value="Glycosyltransferase Family 4"/>
</dbReference>
<keyword evidence="2" id="KW-0808">Transferase</keyword>
<dbReference type="Gene3D" id="3.40.50.2000">
    <property type="entry name" value="Glycogen Phosphorylase B"/>
    <property type="match status" value="2"/>
</dbReference>
<dbReference type="InterPro" id="IPR028098">
    <property type="entry name" value="Glyco_trans_4-like_N"/>
</dbReference>
<dbReference type="eggNOG" id="COG0438">
    <property type="taxonomic scope" value="Bacteria"/>
</dbReference>
<evidence type="ECO:0000313" key="3">
    <source>
        <dbReference type="Proteomes" id="UP000009047"/>
    </source>
</evidence>
<dbReference type="PANTHER" id="PTHR12526:SF600">
    <property type="entry name" value="GLYCOSYL TRANSFERASE GROUP 1"/>
    <property type="match status" value="1"/>
</dbReference>
<feature type="domain" description="Glycosyltransferase subfamily 4-like N-terminal" evidence="1">
    <location>
        <begin position="24"/>
        <end position="196"/>
    </location>
</feature>
<organism evidence="2 3">
    <name type="scientific">Desulfarculus baarsii (strain ATCC 33931 / DSM 2075 / LMG 7858 / VKM B-1802 / 2st14)</name>
    <dbReference type="NCBI Taxonomy" id="644282"/>
    <lineage>
        <taxon>Bacteria</taxon>
        <taxon>Pseudomonadati</taxon>
        <taxon>Thermodesulfobacteriota</taxon>
        <taxon>Desulfarculia</taxon>
        <taxon>Desulfarculales</taxon>
        <taxon>Desulfarculaceae</taxon>
        <taxon>Desulfarculus</taxon>
    </lineage>
</organism>
<dbReference type="RefSeq" id="WP_013258891.1">
    <property type="nucleotide sequence ID" value="NC_014365.1"/>
</dbReference>
<dbReference type="Pfam" id="PF13692">
    <property type="entry name" value="Glyco_trans_1_4"/>
    <property type="match status" value="1"/>
</dbReference>
<evidence type="ECO:0000313" key="2">
    <source>
        <dbReference type="EMBL" id="ADK85450.1"/>
    </source>
</evidence>
<gene>
    <name evidence="2" type="ordered locus">Deba_2085</name>
</gene>
<dbReference type="Pfam" id="PF13439">
    <property type="entry name" value="Glyco_transf_4"/>
    <property type="match status" value="1"/>
</dbReference>
<keyword evidence="3" id="KW-1185">Reference proteome</keyword>
<dbReference type="Proteomes" id="UP000009047">
    <property type="component" value="Chromosome"/>
</dbReference>
<dbReference type="EMBL" id="CP002085">
    <property type="protein sequence ID" value="ADK85450.1"/>
    <property type="molecule type" value="Genomic_DNA"/>
</dbReference>
<dbReference type="STRING" id="644282.Deba_2085"/>
<reference evidence="2 3" key="1">
    <citation type="journal article" date="2010" name="Stand. Genomic Sci.">
        <title>Complete genome sequence of Desulfarculus baarsii type strain (2st14).</title>
        <authorList>
            <person name="Sun H."/>
            <person name="Spring S."/>
            <person name="Lapidus A."/>
            <person name="Davenport K."/>
            <person name="Del Rio T.G."/>
            <person name="Tice H."/>
            <person name="Nolan M."/>
            <person name="Copeland A."/>
            <person name="Cheng J.F."/>
            <person name="Lucas S."/>
            <person name="Tapia R."/>
            <person name="Goodwin L."/>
            <person name="Pitluck S."/>
            <person name="Ivanova N."/>
            <person name="Pagani I."/>
            <person name="Mavromatis K."/>
            <person name="Ovchinnikova G."/>
            <person name="Pati A."/>
            <person name="Chen A."/>
            <person name="Palaniappan K."/>
            <person name="Hauser L."/>
            <person name="Chang Y.J."/>
            <person name="Jeffries C.D."/>
            <person name="Detter J.C."/>
            <person name="Han C."/>
            <person name="Rohde M."/>
            <person name="Brambilla E."/>
            <person name="Goker M."/>
            <person name="Woyke T."/>
            <person name="Bristow J."/>
            <person name="Eisen J.A."/>
            <person name="Markowitz V."/>
            <person name="Hugenholtz P."/>
            <person name="Kyrpides N.C."/>
            <person name="Klenk H.P."/>
            <person name="Land M."/>
        </authorList>
    </citation>
    <scope>NUCLEOTIDE SEQUENCE [LARGE SCALE GENOMIC DNA]</scope>
    <source>
        <strain evidence="3">ATCC 33931 / DSM 2075 / LMG 7858 / VKM B-1802 / 2st14</strain>
    </source>
</reference>
<sequence length="391" mass="40985">MRLAYLYPEHLGRVQARVLQMAATLRAMAGLGARVHLLVGAFRGLDRRVADLGLGPGSGVTIEPVAMLQKGPGSSAPFSWHGVYHQAALARLRRLTKAGGLDGLMVRHLKLADFLLARRAAHGLPLLYEAHEIFAQTAAEEGLGGAKLARLAALERRVLAEADRVVAISRPLAQALEAEGLARGPLAVAPSGVDESFFAVGQDGRDGALVAYAGGLGRWKGVDLLLKAAMLTPSIRLEILGGDEGGADWRGLAALANDPALAGRVTMRPRAGQEAVRELLSRAGVAVWPGAAGQRIAAEFTSPLKLFEYLAAGCAVIAPDTPAARAVVTHGRQALLFKPDDPAALAAALERLAADQTLAGELGRAGRELARSYAWPARAAVVLAELEDIAR</sequence>
<dbReference type="AlphaFoldDB" id="E1QID3"/>
<dbReference type="HOGENOM" id="CLU_009583_2_2_7"/>
<protein>
    <submittedName>
        <fullName evidence="2">Glycosyl transferase group 1</fullName>
    </submittedName>
</protein>
<name>E1QID3_DESB2</name>